<evidence type="ECO:0000256" key="2">
    <source>
        <dbReference type="HAMAP-Rule" id="MF_00338"/>
    </source>
</evidence>
<proteinExistence type="inferred from homology"/>
<evidence type="ECO:0000256" key="1">
    <source>
        <dbReference type="ARBA" id="ARBA00010751"/>
    </source>
</evidence>
<dbReference type="Gene3D" id="3.30.110.70">
    <property type="entry name" value="Hypothetical protein apc22750. Chain B"/>
    <property type="match status" value="1"/>
</dbReference>
<name>A0A955L2H0_9BACT</name>
<reference evidence="3" key="2">
    <citation type="journal article" date="2021" name="Microbiome">
        <title>Successional dynamics and alternative stable states in a saline activated sludge microbial community over 9 years.</title>
        <authorList>
            <person name="Wang Y."/>
            <person name="Ye J."/>
            <person name="Ju F."/>
            <person name="Liu L."/>
            <person name="Boyd J.A."/>
            <person name="Deng Y."/>
            <person name="Parks D.H."/>
            <person name="Jiang X."/>
            <person name="Yin X."/>
            <person name="Woodcroft B.J."/>
            <person name="Tyson G.W."/>
            <person name="Hugenholtz P."/>
            <person name="Polz M.F."/>
            <person name="Zhang T."/>
        </authorList>
    </citation>
    <scope>NUCLEOTIDE SEQUENCE</scope>
    <source>
        <strain evidence="3">HKST-UBA13</strain>
    </source>
</reference>
<comment type="similarity">
    <text evidence="1 2">Belongs to the UPF0145 family.</text>
</comment>
<organism evidence="3 4">
    <name type="scientific">Candidatus Dojkabacteria bacterium</name>
    <dbReference type="NCBI Taxonomy" id="2099670"/>
    <lineage>
        <taxon>Bacteria</taxon>
        <taxon>Candidatus Dojkabacteria</taxon>
    </lineage>
</organism>
<gene>
    <name evidence="3" type="ORF">KC678_05580</name>
</gene>
<reference evidence="3" key="1">
    <citation type="submission" date="2020-04" db="EMBL/GenBank/DDBJ databases">
        <authorList>
            <person name="Zhang T."/>
        </authorList>
    </citation>
    <scope>NUCLEOTIDE SEQUENCE</scope>
    <source>
        <strain evidence="3">HKST-UBA13</strain>
    </source>
</reference>
<dbReference type="EMBL" id="JAGQLJ010000165">
    <property type="protein sequence ID" value="MCA9381712.1"/>
    <property type="molecule type" value="Genomic_DNA"/>
</dbReference>
<dbReference type="SUPFAM" id="SSF117782">
    <property type="entry name" value="YbjQ-like"/>
    <property type="match status" value="1"/>
</dbReference>
<sequence length="103" mass="10990">MIVTTTNTIEGKPVQEYLGVVTGEVILGAHIGKDILASFTDFFGGRSKAYEDSLRKARDSAMDEMLELAEAKGANAVVGVDVDYETIRDGMMMVSISATAVVV</sequence>
<dbReference type="PANTHER" id="PTHR34068">
    <property type="entry name" value="UPF0145 PROTEIN YBJQ"/>
    <property type="match status" value="1"/>
</dbReference>
<dbReference type="InterPro" id="IPR035439">
    <property type="entry name" value="UPF0145_dom_sf"/>
</dbReference>
<dbReference type="PANTHER" id="PTHR34068:SF1">
    <property type="entry name" value="UPF0145 PROTEIN YBJQ"/>
    <property type="match status" value="1"/>
</dbReference>
<evidence type="ECO:0000313" key="3">
    <source>
        <dbReference type="EMBL" id="MCA9381712.1"/>
    </source>
</evidence>
<dbReference type="HAMAP" id="MF_00338">
    <property type="entry name" value="UPF0145"/>
    <property type="match status" value="1"/>
</dbReference>
<dbReference type="AlphaFoldDB" id="A0A955L2H0"/>
<accession>A0A955L2H0</accession>
<evidence type="ECO:0000313" key="4">
    <source>
        <dbReference type="Proteomes" id="UP000775877"/>
    </source>
</evidence>
<dbReference type="InterPro" id="IPR002765">
    <property type="entry name" value="UPF0145_YbjQ-like"/>
</dbReference>
<dbReference type="Proteomes" id="UP000775877">
    <property type="component" value="Unassembled WGS sequence"/>
</dbReference>
<protein>
    <recommendedName>
        <fullName evidence="2">UPF0145 protein KC678_05580</fullName>
    </recommendedName>
</protein>
<dbReference type="Pfam" id="PF01906">
    <property type="entry name" value="YbjQ_1"/>
    <property type="match status" value="1"/>
</dbReference>
<comment type="caution">
    <text evidence="3">The sequence shown here is derived from an EMBL/GenBank/DDBJ whole genome shotgun (WGS) entry which is preliminary data.</text>
</comment>